<dbReference type="RefSeq" id="WP_087107247.1">
    <property type="nucleotide sequence ID" value="NZ_CBCSCN010000001.1"/>
</dbReference>
<dbReference type="InterPro" id="IPR029058">
    <property type="entry name" value="AB_hydrolase_fold"/>
</dbReference>
<protein>
    <submittedName>
        <fullName evidence="3">Linear gramicidin dehydrogenase LgrE</fullName>
        <ecNumber evidence="3">1.1.-.-</ecNumber>
    </submittedName>
</protein>
<dbReference type="EC" id="1.1.-.-" evidence="3"/>
<evidence type="ECO:0000256" key="1">
    <source>
        <dbReference type="ARBA" id="ARBA00007169"/>
    </source>
</evidence>
<accession>A0A1X7AFQ1</accession>
<reference evidence="3 4" key="1">
    <citation type="submission" date="2017-03" db="EMBL/GenBank/DDBJ databases">
        <authorList>
            <person name="Afonso C.L."/>
            <person name="Miller P.J."/>
            <person name="Scott M.A."/>
            <person name="Spackman E."/>
            <person name="Goraichik I."/>
            <person name="Dimitrov K.M."/>
            <person name="Suarez D.L."/>
            <person name="Swayne D.E."/>
        </authorList>
    </citation>
    <scope>NUCLEOTIDE SEQUENCE [LARGE SCALE GENOMIC DNA]</scope>
    <source>
        <strain evidence="3">SB41UT1</strain>
    </source>
</reference>
<keyword evidence="3" id="KW-0560">Oxidoreductase</keyword>
<proteinExistence type="inferred from homology"/>
<dbReference type="Proteomes" id="UP000196573">
    <property type="component" value="Unassembled WGS sequence"/>
</dbReference>
<dbReference type="InterPro" id="IPR012223">
    <property type="entry name" value="TEII"/>
</dbReference>
<name>A0A1X7AFQ1_9GAMM</name>
<evidence type="ECO:0000313" key="3">
    <source>
        <dbReference type="EMBL" id="SMA38212.1"/>
    </source>
</evidence>
<dbReference type="SUPFAM" id="SSF53474">
    <property type="entry name" value="alpha/beta-Hydrolases"/>
    <property type="match status" value="1"/>
</dbReference>
<sequence length="231" mass="26267">MIIFFLPYAGGSETIYRDWDSGKEDMVFVPLSLPGRGSRFHEPLLTTIEDMVADLVHQMSQRLQEGESYSLFGHSMGAMLSYEIVRSAPSFQFPVPVHIFLSGCEPPHYQRKLFLSDKDDDQIIALLTRLGSIPKVLQSETALLQMLLPILKTDYAMVESWSGHYANTVSVPITTLAGDCDDVAIQDFIRKWSLYTTLNHSHYQYQGNHFFLEMNRGEIIKMIVDTLLSHS</sequence>
<organism evidence="3 4">
    <name type="scientific">Parendozoicomonas haliclonae</name>
    <dbReference type="NCBI Taxonomy" id="1960125"/>
    <lineage>
        <taxon>Bacteria</taxon>
        <taxon>Pseudomonadati</taxon>
        <taxon>Pseudomonadota</taxon>
        <taxon>Gammaproteobacteria</taxon>
        <taxon>Oceanospirillales</taxon>
        <taxon>Endozoicomonadaceae</taxon>
        <taxon>Parendozoicomonas</taxon>
    </lineage>
</organism>
<evidence type="ECO:0000313" key="4">
    <source>
        <dbReference type="Proteomes" id="UP000196573"/>
    </source>
</evidence>
<dbReference type="Gene3D" id="3.40.50.1820">
    <property type="entry name" value="alpha/beta hydrolase"/>
    <property type="match status" value="1"/>
</dbReference>
<gene>
    <name evidence="3" type="primary">lgrE</name>
    <name evidence="3" type="ORF">EHSB41UT_00854</name>
</gene>
<feature type="domain" description="Thioesterase" evidence="2">
    <location>
        <begin position="2"/>
        <end position="224"/>
    </location>
</feature>
<dbReference type="GO" id="GO:0008610">
    <property type="term" value="P:lipid biosynthetic process"/>
    <property type="evidence" value="ECO:0007669"/>
    <property type="project" value="TreeGrafter"/>
</dbReference>
<dbReference type="OrthoDB" id="8480037at2"/>
<comment type="similarity">
    <text evidence="1">Belongs to the thioesterase family.</text>
</comment>
<keyword evidence="4" id="KW-1185">Reference proteome</keyword>
<dbReference type="InterPro" id="IPR001031">
    <property type="entry name" value="Thioesterase"/>
</dbReference>
<dbReference type="PANTHER" id="PTHR11487">
    <property type="entry name" value="THIOESTERASE"/>
    <property type="match status" value="1"/>
</dbReference>
<dbReference type="Pfam" id="PF00975">
    <property type="entry name" value="Thioesterase"/>
    <property type="match status" value="1"/>
</dbReference>
<dbReference type="GO" id="GO:0016491">
    <property type="term" value="F:oxidoreductase activity"/>
    <property type="evidence" value="ECO:0007669"/>
    <property type="project" value="UniProtKB-KW"/>
</dbReference>
<dbReference type="PANTHER" id="PTHR11487:SF0">
    <property type="entry name" value="S-ACYL FATTY ACID SYNTHASE THIOESTERASE, MEDIUM CHAIN"/>
    <property type="match status" value="1"/>
</dbReference>
<dbReference type="AlphaFoldDB" id="A0A1X7AFQ1"/>
<dbReference type="EMBL" id="FWPT01000002">
    <property type="protein sequence ID" value="SMA38212.1"/>
    <property type="molecule type" value="Genomic_DNA"/>
</dbReference>
<evidence type="ECO:0000259" key="2">
    <source>
        <dbReference type="Pfam" id="PF00975"/>
    </source>
</evidence>